<evidence type="ECO:0000256" key="5">
    <source>
        <dbReference type="SAM" id="SignalP"/>
    </source>
</evidence>
<organism evidence="8 9">
    <name type="scientific">Leptosia nina</name>
    <dbReference type="NCBI Taxonomy" id="320188"/>
    <lineage>
        <taxon>Eukaryota</taxon>
        <taxon>Metazoa</taxon>
        <taxon>Ecdysozoa</taxon>
        <taxon>Arthropoda</taxon>
        <taxon>Hexapoda</taxon>
        <taxon>Insecta</taxon>
        <taxon>Pterygota</taxon>
        <taxon>Neoptera</taxon>
        <taxon>Endopterygota</taxon>
        <taxon>Lepidoptera</taxon>
        <taxon>Glossata</taxon>
        <taxon>Ditrysia</taxon>
        <taxon>Papilionoidea</taxon>
        <taxon>Pieridae</taxon>
        <taxon>Pierinae</taxon>
        <taxon>Leptosia</taxon>
    </lineage>
</organism>
<dbReference type="CDD" id="cd00051">
    <property type="entry name" value="EFh"/>
    <property type="match status" value="1"/>
</dbReference>
<gene>
    <name evidence="8" type="ORF">LNINA_LOCUS8884</name>
</gene>
<keyword evidence="1" id="KW-0479">Metal-binding</keyword>
<dbReference type="FunFam" id="1.10.238.10:FF:000079">
    <property type="entry name" value="Calcium and integrin-binding family member 2"/>
    <property type="match status" value="1"/>
</dbReference>
<name>A0AAV1JL21_9NEOP</name>
<feature type="domain" description="EF-hand" evidence="7">
    <location>
        <begin position="395"/>
        <end position="430"/>
    </location>
</feature>
<evidence type="ECO:0000256" key="1">
    <source>
        <dbReference type="ARBA" id="ARBA00022723"/>
    </source>
</evidence>
<evidence type="ECO:0000256" key="3">
    <source>
        <dbReference type="ARBA" id="ARBA00022837"/>
    </source>
</evidence>
<dbReference type="InterPro" id="IPR018247">
    <property type="entry name" value="EF_Hand_1_Ca_BS"/>
</dbReference>
<keyword evidence="3" id="KW-0106">Calcium</keyword>
<dbReference type="SUPFAM" id="SSF47473">
    <property type="entry name" value="EF-hand"/>
    <property type="match status" value="1"/>
</dbReference>
<dbReference type="GO" id="GO:0000287">
    <property type="term" value="F:magnesium ion binding"/>
    <property type="evidence" value="ECO:0007669"/>
    <property type="project" value="TreeGrafter"/>
</dbReference>
<feature type="domain" description="EF-hand" evidence="7">
    <location>
        <begin position="352"/>
        <end position="387"/>
    </location>
</feature>
<dbReference type="InterPro" id="IPR002048">
    <property type="entry name" value="EF_hand_dom"/>
</dbReference>
<dbReference type="Pfam" id="PF13499">
    <property type="entry name" value="EF-hand_7"/>
    <property type="match status" value="1"/>
</dbReference>
<dbReference type="Pfam" id="PF00059">
    <property type="entry name" value="Lectin_C"/>
    <property type="match status" value="1"/>
</dbReference>
<proteinExistence type="predicted"/>
<dbReference type="PROSITE" id="PS50222">
    <property type="entry name" value="EF_HAND_2"/>
    <property type="match status" value="2"/>
</dbReference>
<dbReference type="InterPro" id="IPR011992">
    <property type="entry name" value="EF-hand-dom_pair"/>
</dbReference>
<keyword evidence="9" id="KW-1185">Reference proteome</keyword>
<dbReference type="InterPro" id="IPR001304">
    <property type="entry name" value="C-type_lectin-like"/>
</dbReference>
<dbReference type="SMART" id="SM00054">
    <property type="entry name" value="EFh"/>
    <property type="match status" value="3"/>
</dbReference>
<evidence type="ECO:0000256" key="2">
    <source>
        <dbReference type="ARBA" id="ARBA00022737"/>
    </source>
</evidence>
<dbReference type="Gene3D" id="1.10.238.10">
    <property type="entry name" value="EF-hand"/>
    <property type="match status" value="2"/>
</dbReference>
<evidence type="ECO:0000259" key="7">
    <source>
        <dbReference type="PROSITE" id="PS50222"/>
    </source>
</evidence>
<dbReference type="PANTHER" id="PTHR45791:SF1">
    <property type="entry name" value="CALCIUM AND INTEGRIN BINDING FAMILY MEMBER 1"/>
    <property type="match status" value="1"/>
</dbReference>
<dbReference type="EMBL" id="CAVLEF010000040">
    <property type="protein sequence ID" value="CAK1549601.1"/>
    <property type="molecule type" value="Genomic_DNA"/>
</dbReference>
<dbReference type="Gene3D" id="3.10.100.10">
    <property type="entry name" value="Mannose-Binding Protein A, subunit A"/>
    <property type="match status" value="1"/>
</dbReference>
<dbReference type="InterPro" id="IPR016186">
    <property type="entry name" value="C-type_lectin-like/link_sf"/>
</dbReference>
<feature type="domain" description="C-type lectin" evidence="6">
    <location>
        <begin position="130"/>
        <end position="236"/>
    </location>
</feature>
<dbReference type="PROSITE" id="PS00018">
    <property type="entry name" value="EF_HAND_1"/>
    <property type="match status" value="2"/>
</dbReference>
<protein>
    <submittedName>
        <fullName evidence="8">Uncharacterized protein</fullName>
    </submittedName>
</protein>
<keyword evidence="2" id="KW-0677">Repeat</keyword>
<keyword evidence="5" id="KW-0732">Signal</keyword>
<feature type="chain" id="PRO_5043326177" evidence="5">
    <location>
        <begin position="18"/>
        <end position="438"/>
    </location>
</feature>
<dbReference type="CDD" id="cd00037">
    <property type="entry name" value="CLECT"/>
    <property type="match status" value="1"/>
</dbReference>
<dbReference type="InterPro" id="IPR016187">
    <property type="entry name" value="CTDL_fold"/>
</dbReference>
<dbReference type="AlphaFoldDB" id="A0AAV1JL21"/>
<dbReference type="PANTHER" id="PTHR45791">
    <property type="entry name" value="CALCIUM AND INTEGRIN BINDING FAMILY MEMBER 2"/>
    <property type="match status" value="1"/>
</dbReference>
<evidence type="ECO:0000313" key="8">
    <source>
        <dbReference type="EMBL" id="CAK1549601.1"/>
    </source>
</evidence>
<sequence>MLIILLLSISLITSANLKCETSTNVPKYHLIEKCRRSTLGVAARAKFLSLTSCKRLGIEKKALALNFSPNWNSTGEGEYPCEVLKCAEAEGGLSLVNDTRFDYYSLYANPIPTVNTTCVPGIGMFNLLFQKLNYTNALIECRNLSGTLADVTSEQRTDALAQVLTGASITSAFIGVKKENGTVFHILSGHRLDCTAYRAWAPNHPRRNPYHQCVLLTKQHTWRTTNCNHTYPALCELIPRGPYKRVKSCTAVAMGQGRSQFTEEELQDYEDLTYFTKSEVLYAHQKFKELAPEKVGHNKNAKLPMAKILQYPELRVNPFRDRICKVFSSSNDGDCTFEDFLDMMSVFSRNAPKSVKAEHAFRIFDFDGDDMIGVSDLREVVERLCGPELKLSESEIQGLIQNVLQEADLDDDGALSFAEFEHIIDKSSDFSHSFRIRL</sequence>
<evidence type="ECO:0000256" key="4">
    <source>
        <dbReference type="ARBA" id="ARBA00022842"/>
    </source>
</evidence>
<comment type="caution">
    <text evidence="8">The sequence shown here is derived from an EMBL/GenBank/DDBJ whole genome shotgun (WGS) entry which is preliminary data.</text>
</comment>
<evidence type="ECO:0000259" key="6">
    <source>
        <dbReference type="PROSITE" id="PS50041"/>
    </source>
</evidence>
<dbReference type="InterPro" id="IPR051433">
    <property type="entry name" value="CIBP"/>
</dbReference>
<feature type="signal peptide" evidence="5">
    <location>
        <begin position="1"/>
        <end position="17"/>
    </location>
</feature>
<accession>A0AAV1JL21</accession>
<keyword evidence="4" id="KW-0460">Magnesium</keyword>
<reference evidence="8 9" key="1">
    <citation type="submission" date="2023-11" db="EMBL/GenBank/DDBJ databases">
        <authorList>
            <person name="Okamura Y."/>
        </authorList>
    </citation>
    <scope>NUCLEOTIDE SEQUENCE [LARGE SCALE GENOMIC DNA]</scope>
</reference>
<evidence type="ECO:0000313" key="9">
    <source>
        <dbReference type="Proteomes" id="UP001497472"/>
    </source>
</evidence>
<dbReference type="PROSITE" id="PS50041">
    <property type="entry name" value="C_TYPE_LECTIN_2"/>
    <property type="match status" value="1"/>
</dbReference>
<dbReference type="Proteomes" id="UP001497472">
    <property type="component" value="Unassembled WGS sequence"/>
</dbReference>
<dbReference type="SUPFAM" id="SSF56436">
    <property type="entry name" value="C-type lectin-like"/>
    <property type="match status" value="1"/>
</dbReference>
<dbReference type="SMART" id="SM00034">
    <property type="entry name" value="CLECT"/>
    <property type="match status" value="1"/>
</dbReference>
<dbReference type="GO" id="GO:0005509">
    <property type="term" value="F:calcium ion binding"/>
    <property type="evidence" value="ECO:0007669"/>
    <property type="project" value="InterPro"/>
</dbReference>